<protein>
    <submittedName>
        <fullName evidence="1">Uncharacterized protein</fullName>
    </submittedName>
</protein>
<name>A0A4Q9M7H4_9APHY</name>
<dbReference type="Proteomes" id="UP000292957">
    <property type="component" value="Unassembled WGS sequence"/>
</dbReference>
<dbReference type="OrthoDB" id="5421239at2759"/>
<accession>A0A4Q9M7H4</accession>
<proteinExistence type="predicted"/>
<gene>
    <name evidence="1" type="ORF">BD311DRAFT_812169</name>
</gene>
<reference evidence="1" key="1">
    <citation type="submission" date="2019-01" db="EMBL/GenBank/DDBJ databases">
        <title>Draft genome sequences of three monokaryotic isolates of the white-rot basidiomycete fungus Dichomitus squalens.</title>
        <authorList>
            <consortium name="DOE Joint Genome Institute"/>
            <person name="Lopez S.C."/>
            <person name="Andreopoulos B."/>
            <person name="Pangilinan J."/>
            <person name="Lipzen A."/>
            <person name="Riley R."/>
            <person name="Ahrendt S."/>
            <person name="Ng V."/>
            <person name="Barry K."/>
            <person name="Daum C."/>
            <person name="Grigoriev I.V."/>
            <person name="Hilden K.S."/>
            <person name="Makela M.R."/>
            <person name="de Vries R.P."/>
        </authorList>
    </citation>
    <scope>NUCLEOTIDE SEQUENCE [LARGE SCALE GENOMIC DNA]</scope>
    <source>
        <strain evidence="1">OM18370.1</strain>
    </source>
</reference>
<sequence length="100" mass="11378">MWEVGDTTAGLGREAVSVKLSPFMHVGHESLSGEDALQPKAWRRRLNVAIEVFPETFIGTVVPLSKGHEPGFARESFQATMHVKAEKQRWPWPWSQWGRH</sequence>
<organism evidence="1">
    <name type="scientific">Dichomitus squalens</name>
    <dbReference type="NCBI Taxonomy" id="114155"/>
    <lineage>
        <taxon>Eukaryota</taxon>
        <taxon>Fungi</taxon>
        <taxon>Dikarya</taxon>
        <taxon>Basidiomycota</taxon>
        <taxon>Agaricomycotina</taxon>
        <taxon>Agaricomycetes</taxon>
        <taxon>Polyporales</taxon>
        <taxon>Polyporaceae</taxon>
        <taxon>Dichomitus</taxon>
    </lineage>
</organism>
<evidence type="ECO:0000313" key="1">
    <source>
        <dbReference type="EMBL" id="TBU21601.1"/>
    </source>
</evidence>
<dbReference type="AlphaFoldDB" id="A0A4Q9M7H4"/>
<dbReference type="EMBL" id="ML143592">
    <property type="protein sequence ID" value="TBU21601.1"/>
    <property type="molecule type" value="Genomic_DNA"/>
</dbReference>